<reference evidence="1" key="2">
    <citation type="submission" date="2022-10" db="EMBL/GenBank/DDBJ databases">
        <authorList>
            <consortium name="ENA_rothamsted_submissions"/>
            <consortium name="culmorum"/>
            <person name="King R."/>
        </authorList>
    </citation>
    <scope>NUCLEOTIDE SEQUENCE</scope>
</reference>
<evidence type="ECO:0000313" key="2">
    <source>
        <dbReference type="Proteomes" id="UP001154329"/>
    </source>
</evidence>
<protein>
    <submittedName>
        <fullName evidence="1">Uncharacterized protein</fullName>
    </submittedName>
</protein>
<sequence>MQVSVDSCNDKIIKDMMVSICGMNIKRSFSDNSNRGSLFGLNLRGMLGDTERDFKRLVEDTVEADWQLKKSYEHKPKESNVSPLQRPIHLSRFKDSSRHMKTRDDSGKAVVIKREIMMSLKECCLNKNCSITDFRLICEKK</sequence>
<reference evidence="1" key="1">
    <citation type="submission" date="2022-02" db="EMBL/GenBank/DDBJ databases">
        <authorList>
            <person name="King R."/>
        </authorList>
    </citation>
    <scope>NUCLEOTIDE SEQUENCE</scope>
</reference>
<gene>
    <name evidence="1" type="ORF">APHIGO_LOCUS212</name>
</gene>
<keyword evidence="2" id="KW-1185">Reference proteome</keyword>
<accession>A0A9P0ILA0</accession>
<dbReference type="AlphaFoldDB" id="A0A9P0ILA0"/>
<organism evidence="1 2">
    <name type="scientific">Aphis gossypii</name>
    <name type="common">Cotton aphid</name>
    <dbReference type="NCBI Taxonomy" id="80765"/>
    <lineage>
        <taxon>Eukaryota</taxon>
        <taxon>Metazoa</taxon>
        <taxon>Ecdysozoa</taxon>
        <taxon>Arthropoda</taxon>
        <taxon>Hexapoda</taxon>
        <taxon>Insecta</taxon>
        <taxon>Pterygota</taxon>
        <taxon>Neoptera</taxon>
        <taxon>Paraneoptera</taxon>
        <taxon>Hemiptera</taxon>
        <taxon>Sternorrhyncha</taxon>
        <taxon>Aphidomorpha</taxon>
        <taxon>Aphidoidea</taxon>
        <taxon>Aphididae</taxon>
        <taxon>Aphidini</taxon>
        <taxon>Aphis</taxon>
        <taxon>Aphis</taxon>
    </lineage>
</organism>
<name>A0A9P0ILA0_APHGO</name>
<dbReference type="Proteomes" id="UP001154329">
    <property type="component" value="Chromosome 1"/>
</dbReference>
<proteinExistence type="predicted"/>
<evidence type="ECO:0000313" key="1">
    <source>
        <dbReference type="EMBL" id="CAH1707918.1"/>
    </source>
</evidence>
<dbReference type="EMBL" id="OU899034">
    <property type="protein sequence ID" value="CAH1707918.1"/>
    <property type="molecule type" value="Genomic_DNA"/>
</dbReference>